<evidence type="ECO:0000256" key="10">
    <source>
        <dbReference type="PIRSR" id="PIRSR000102-3"/>
    </source>
</evidence>
<evidence type="ECO:0000256" key="2">
    <source>
        <dbReference type="ARBA" id="ARBA00008104"/>
    </source>
</evidence>
<feature type="region of interest" description="Disordered" evidence="12">
    <location>
        <begin position="53"/>
        <end position="75"/>
    </location>
</feature>
<evidence type="ECO:0000256" key="9">
    <source>
        <dbReference type="PIRSR" id="PIRSR000102-2"/>
    </source>
</evidence>
<dbReference type="InterPro" id="IPR001236">
    <property type="entry name" value="Lactate/malate_DH_N"/>
</dbReference>
<comment type="catalytic activity">
    <reaction evidence="7">
        <text>(S)-malate + NAD(+) = oxaloacetate + NADH + H(+)</text>
        <dbReference type="Rhea" id="RHEA:21432"/>
        <dbReference type="ChEBI" id="CHEBI:15378"/>
        <dbReference type="ChEBI" id="CHEBI:15589"/>
        <dbReference type="ChEBI" id="CHEBI:16452"/>
        <dbReference type="ChEBI" id="CHEBI:57540"/>
        <dbReference type="ChEBI" id="CHEBI:57945"/>
        <dbReference type="EC" id="1.1.1.37"/>
    </reaction>
</comment>
<keyword evidence="6 10" id="KW-0520">NAD</keyword>
<dbReference type="Gene3D" id="3.90.110.10">
    <property type="entry name" value="Lactate dehydrogenase/glycoside hydrolase, family 4, C-terminal"/>
    <property type="match status" value="1"/>
</dbReference>
<keyword evidence="4" id="KW-0816">Tricarboxylic acid cycle</keyword>
<feature type="binding site" evidence="10">
    <location>
        <position position="108"/>
    </location>
    <ligand>
        <name>NAD(+)</name>
        <dbReference type="ChEBI" id="CHEBI:57540"/>
    </ligand>
</feature>
<evidence type="ECO:0000313" key="15">
    <source>
        <dbReference type="EMBL" id="QLG61716.1"/>
    </source>
</evidence>
<dbReference type="RefSeq" id="WP_179268301.1">
    <property type="nucleotide sequence ID" value="NZ_CP058579.1"/>
</dbReference>
<dbReference type="Pfam" id="PF00056">
    <property type="entry name" value="Ldh_1_N"/>
    <property type="match status" value="1"/>
</dbReference>
<dbReference type="KEGG" id="halu:HUG12_08240"/>
<evidence type="ECO:0000256" key="1">
    <source>
        <dbReference type="ARBA" id="ARBA00003966"/>
    </source>
</evidence>
<keyword evidence="16" id="KW-1185">Reference proteome</keyword>
<dbReference type="PANTHER" id="PTHR43128">
    <property type="entry name" value="L-2-HYDROXYCARBOXYLATE DEHYDROGENASE (NAD(P)(+))"/>
    <property type="match status" value="1"/>
</dbReference>
<dbReference type="Proteomes" id="UP000509626">
    <property type="component" value="Chromosome"/>
</dbReference>
<dbReference type="InterPro" id="IPR015955">
    <property type="entry name" value="Lactate_DH/Glyco_Ohase_4_C"/>
</dbReference>
<dbReference type="PRINTS" id="PR00086">
    <property type="entry name" value="LLDHDRGNASE"/>
</dbReference>
<dbReference type="PANTHER" id="PTHR43128:SF16">
    <property type="entry name" value="L-LACTATE DEHYDROGENASE"/>
    <property type="match status" value="1"/>
</dbReference>
<dbReference type="EC" id="1.1.1.37" evidence="3"/>
<reference evidence="15 16" key="1">
    <citation type="submission" date="2020-06" db="EMBL/GenBank/DDBJ databases">
        <title>NJ-3-1, isolated from saline soil.</title>
        <authorList>
            <person name="Cui H.L."/>
            <person name="Shi X."/>
        </authorList>
    </citation>
    <scope>NUCLEOTIDE SEQUENCE [LARGE SCALE GENOMIC DNA]</scope>
    <source>
        <strain evidence="15 16">NJ-3-1</strain>
    </source>
</reference>
<comment type="similarity">
    <text evidence="2 11">Belongs to the LDH/MDH superfamily.</text>
</comment>
<feature type="active site" description="Proton acceptor" evidence="8">
    <location>
        <position position="186"/>
    </location>
</feature>
<sequence>MEVAVIGGAGTIGSTAAYTLAIDRPDVDLTLVDVDVDAATGHATDARHARTLGQLPQFGGDGTTAPVEGAPSRGGSLETADVAVIAASVPRPEGSAQRGGRAHFLERNRELASTIAGALTERDPLPVVVVSNPVDHITHHLWRETGWDRRRFVGYSLSETARTADRIATLRDVPRGSVYCPTVGEHGEHVVPLFSRLTIDGERVTLTEAERREVREYVRDVPYDVIDLRGAGESSRWVTGRGVARLAGAVLDGGFDGEPVSLSVPLDGEYGFEDVCLSVPVRLGRDGVERILEWDLADDERERLDAAYDSITSAR</sequence>
<dbReference type="GO" id="GO:0030060">
    <property type="term" value="F:L-malate dehydrogenase (NAD+) activity"/>
    <property type="evidence" value="ECO:0007669"/>
    <property type="project" value="UniProtKB-EC"/>
</dbReference>
<dbReference type="OrthoDB" id="2596at2157"/>
<keyword evidence="5 11" id="KW-0560">Oxidoreductase</keyword>
<evidence type="ECO:0000259" key="13">
    <source>
        <dbReference type="Pfam" id="PF00056"/>
    </source>
</evidence>
<feature type="binding site" evidence="9">
    <location>
        <position position="91"/>
    </location>
    <ligand>
        <name>substrate</name>
    </ligand>
</feature>
<feature type="binding site" evidence="9">
    <location>
        <position position="132"/>
    </location>
    <ligand>
        <name>substrate</name>
    </ligand>
</feature>
<evidence type="ECO:0000313" key="16">
    <source>
        <dbReference type="Proteomes" id="UP000509626"/>
    </source>
</evidence>
<evidence type="ECO:0000256" key="6">
    <source>
        <dbReference type="ARBA" id="ARBA00023027"/>
    </source>
</evidence>
<name>A0A7D5Q9D9_9EURY</name>
<feature type="domain" description="Lactate/malate dehydrogenase N-terminal" evidence="13">
    <location>
        <begin position="2"/>
        <end position="154"/>
    </location>
</feature>
<evidence type="ECO:0000256" key="11">
    <source>
        <dbReference type="RuleBase" id="RU003369"/>
    </source>
</evidence>
<dbReference type="SUPFAM" id="SSF56327">
    <property type="entry name" value="LDH C-terminal domain-like"/>
    <property type="match status" value="1"/>
</dbReference>
<dbReference type="PIRSF" id="PIRSF000102">
    <property type="entry name" value="Lac_mal_DH"/>
    <property type="match status" value="1"/>
</dbReference>
<evidence type="ECO:0000256" key="3">
    <source>
        <dbReference type="ARBA" id="ARBA00012995"/>
    </source>
</evidence>
<feature type="binding site" evidence="9">
    <location>
        <position position="162"/>
    </location>
    <ligand>
        <name>substrate</name>
    </ligand>
</feature>
<dbReference type="AlphaFoldDB" id="A0A7D5Q9D9"/>
<feature type="binding site" evidence="10">
    <location>
        <begin position="130"/>
        <end position="132"/>
    </location>
    <ligand>
        <name>NAD(+)</name>
        <dbReference type="ChEBI" id="CHEBI:57540"/>
    </ligand>
</feature>
<dbReference type="InterPro" id="IPR001557">
    <property type="entry name" value="L-lactate/malate_DH"/>
</dbReference>
<dbReference type="GeneID" id="56037441"/>
<evidence type="ECO:0000256" key="7">
    <source>
        <dbReference type="ARBA" id="ARBA00048313"/>
    </source>
</evidence>
<dbReference type="GO" id="GO:0006099">
    <property type="term" value="P:tricarboxylic acid cycle"/>
    <property type="evidence" value="ECO:0007669"/>
    <property type="project" value="UniProtKB-KW"/>
</dbReference>
<dbReference type="InterPro" id="IPR022383">
    <property type="entry name" value="Lactate/malate_DH_C"/>
</dbReference>
<dbReference type="SUPFAM" id="SSF51735">
    <property type="entry name" value="NAD(P)-binding Rossmann-fold domains"/>
    <property type="match status" value="1"/>
</dbReference>
<dbReference type="Gene3D" id="3.40.50.720">
    <property type="entry name" value="NAD(P)-binding Rossmann-like Domain"/>
    <property type="match status" value="1"/>
</dbReference>
<gene>
    <name evidence="15" type="ORF">HUG12_08240</name>
</gene>
<feature type="binding site" evidence="10">
    <location>
        <begin position="7"/>
        <end position="13"/>
    </location>
    <ligand>
        <name>NAD(+)</name>
        <dbReference type="ChEBI" id="CHEBI:57540"/>
    </ligand>
</feature>
<dbReference type="GO" id="GO:0006089">
    <property type="term" value="P:lactate metabolic process"/>
    <property type="evidence" value="ECO:0007669"/>
    <property type="project" value="TreeGrafter"/>
</dbReference>
<feature type="binding site" evidence="9">
    <location>
        <position position="101"/>
    </location>
    <ligand>
        <name>substrate</name>
    </ligand>
</feature>
<evidence type="ECO:0000256" key="5">
    <source>
        <dbReference type="ARBA" id="ARBA00023002"/>
    </source>
</evidence>
<dbReference type="EMBL" id="CP058579">
    <property type="protein sequence ID" value="QLG61716.1"/>
    <property type="molecule type" value="Genomic_DNA"/>
</dbReference>
<accession>A0A7D5Q9D9</accession>
<evidence type="ECO:0000256" key="4">
    <source>
        <dbReference type="ARBA" id="ARBA00022532"/>
    </source>
</evidence>
<evidence type="ECO:0000259" key="14">
    <source>
        <dbReference type="Pfam" id="PF02866"/>
    </source>
</evidence>
<evidence type="ECO:0000256" key="8">
    <source>
        <dbReference type="PIRSR" id="PIRSR000102-1"/>
    </source>
</evidence>
<feature type="domain" description="Lactate/malate dehydrogenase C-terminal" evidence="14">
    <location>
        <begin position="160"/>
        <end position="310"/>
    </location>
</feature>
<dbReference type="Pfam" id="PF02866">
    <property type="entry name" value="Ldh_1_C"/>
    <property type="match status" value="1"/>
</dbReference>
<comment type="function">
    <text evidence="1">Catalyzes the reversible oxidation of malate to oxaloacetate.</text>
</comment>
<evidence type="ECO:0000256" key="12">
    <source>
        <dbReference type="SAM" id="MobiDB-lite"/>
    </source>
</evidence>
<feature type="binding site" evidence="10">
    <location>
        <position position="33"/>
    </location>
    <ligand>
        <name>NAD(+)</name>
        <dbReference type="ChEBI" id="CHEBI:57540"/>
    </ligand>
</feature>
<dbReference type="GO" id="GO:0004459">
    <property type="term" value="F:L-lactate dehydrogenase (NAD+) activity"/>
    <property type="evidence" value="ECO:0007669"/>
    <property type="project" value="TreeGrafter"/>
</dbReference>
<protein>
    <recommendedName>
        <fullName evidence="3">malate dehydrogenase</fullName>
        <ecNumber evidence="3">1.1.1.37</ecNumber>
    </recommendedName>
</protein>
<dbReference type="InterPro" id="IPR036291">
    <property type="entry name" value="NAD(P)-bd_dom_sf"/>
</dbReference>
<proteinExistence type="inferred from homology"/>
<organism evidence="15 16">
    <name type="scientific">Halorarum salinum</name>
    <dbReference type="NCBI Taxonomy" id="2743089"/>
    <lineage>
        <taxon>Archaea</taxon>
        <taxon>Methanobacteriati</taxon>
        <taxon>Methanobacteriota</taxon>
        <taxon>Stenosarchaea group</taxon>
        <taxon>Halobacteria</taxon>
        <taxon>Halobacteriales</taxon>
        <taxon>Haloferacaceae</taxon>
        <taxon>Halorarum</taxon>
    </lineage>
</organism>